<dbReference type="Proteomes" id="UP000230750">
    <property type="component" value="Unassembled WGS sequence"/>
</dbReference>
<sequence length="633" mass="71347">MSRVKGHEKALSGSIASIYRRDQDTCCKILETIKLVVPRLKTEEGRMPMDMMAARETALHLLRAFWNLQKEGHYTTRVRLGFVETLNALLAVDPESRWALLQSTEKGQGDGDKGVKIRDILASQLTDSSHFVRVHVAKSMKSFFNSSLDGMPSKEAQNATFDCLYETLRSGMTLKGKLSVNEQADESSNRTSTLLVGLCSIAHHSPASLKKVVFALIQAIKVYGIETDTVQKVIGQVWKHWCYEDSFTFMEAHLGFMVDMWLQLDYSLVEFPYQLLKCDTLNQFYRNHHQVLVPFLALADKMAVVKSMAENLGEDWMEMVKASISCTMAFILPLIIDRGGDQEGTRKEAASLCLAMLNETYSKKVLETLIQSNLASIVVELWTRLYEPYSEDSKLKQYLRPTDPEPNSPHFPAANILATLEYLTQCHSNSGSLTLVLLLSKSQDGLQQILHDLHSHVDRSHTMDDKHRGLLAYHLFVRLVLADIDNGLGNAWMFVLRTVINMLLQTLRGLQSKEIVSEERPTRDRCLKLAVDTLHAVWESCLELCHKELAKYLQVIIEVLVSLLTSAAREESLNLINLLVVRSSDLLTDSLKDIDPLPDLPQLQTAKDTLTRMKDGDSNLLDVSTRCFCGPNS</sequence>
<organism evidence="1 2">
    <name type="scientific">Stichopus japonicus</name>
    <name type="common">Sea cucumber</name>
    <dbReference type="NCBI Taxonomy" id="307972"/>
    <lineage>
        <taxon>Eukaryota</taxon>
        <taxon>Metazoa</taxon>
        <taxon>Echinodermata</taxon>
        <taxon>Eleutherozoa</taxon>
        <taxon>Echinozoa</taxon>
        <taxon>Holothuroidea</taxon>
        <taxon>Aspidochirotacea</taxon>
        <taxon>Aspidochirotida</taxon>
        <taxon>Stichopodidae</taxon>
        <taxon>Apostichopus</taxon>
    </lineage>
</organism>
<dbReference type="OrthoDB" id="381190at2759"/>
<reference evidence="1 2" key="1">
    <citation type="journal article" date="2017" name="PLoS Biol.">
        <title>The sea cucumber genome provides insights into morphological evolution and visceral regeneration.</title>
        <authorList>
            <person name="Zhang X."/>
            <person name="Sun L."/>
            <person name="Yuan J."/>
            <person name="Sun Y."/>
            <person name="Gao Y."/>
            <person name="Zhang L."/>
            <person name="Li S."/>
            <person name="Dai H."/>
            <person name="Hamel J.F."/>
            <person name="Liu C."/>
            <person name="Yu Y."/>
            <person name="Liu S."/>
            <person name="Lin W."/>
            <person name="Guo K."/>
            <person name="Jin S."/>
            <person name="Xu P."/>
            <person name="Storey K.B."/>
            <person name="Huan P."/>
            <person name="Zhang T."/>
            <person name="Zhou Y."/>
            <person name="Zhang J."/>
            <person name="Lin C."/>
            <person name="Li X."/>
            <person name="Xing L."/>
            <person name="Huo D."/>
            <person name="Sun M."/>
            <person name="Wang L."/>
            <person name="Mercier A."/>
            <person name="Li F."/>
            <person name="Yang H."/>
            <person name="Xiang J."/>
        </authorList>
    </citation>
    <scope>NUCLEOTIDE SEQUENCE [LARGE SCALE GENOMIC DNA]</scope>
    <source>
        <strain evidence="1">Shaxun</strain>
        <tissue evidence="1">Muscle</tissue>
    </source>
</reference>
<evidence type="ECO:0000313" key="2">
    <source>
        <dbReference type="Proteomes" id="UP000230750"/>
    </source>
</evidence>
<dbReference type="EMBL" id="MRZV01001709">
    <property type="protein sequence ID" value="PIK36255.1"/>
    <property type="molecule type" value="Genomic_DNA"/>
</dbReference>
<evidence type="ECO:0000313" key="1">
    <source>
        <dbReference type="EMBL" id="PIK36255.1"/>
    </source>
</evidence>
<protein>
    <submittedName>
        <fullName evidence="1">Putative serine-protein kinase ATM-like</fullName>
    </submittedName>
</protein>
<dbReference type="AlphaFoldDB" id="A0A2G8JKI9"/>
<dbReference type="SUPFAM" id="SSF48371">
    <property type="entry name" value="ARM repeat"/>
    <property type="match status" value="1"/>
</dbReference>
<dbReference type="PANTHER" id="PTHR37079:SF4">
    <property type="entry name" value="SERINE_THREONINE-PROTEIN KINASE ATM"/>
    <property type="match status" value="1"/>
</dbReference>
<name>A0A2G8JKI9_STIJA</name>
<accession>A0A2G8JKI9</accession>
<dbReference type="STRING" id="307972.A0A2G8JKI9"/>
<keyword evidence="1" id="KW-0808">Transferase</keyword>
<dbReference type="PANTHER" id="PTHR37079">
    <property type="entry name" value="SERINE/THREONINE-PROTEIN KINASE ATM"/>
    <property type="match status" value="1"/>
</dbReference>
<dbReference type="GO" id="GO:0004674">
    <property type="term" value="F:protein serine/threonine kinase activity"/>
    <property type="evidence" value="ECO:0007669"/>
    <property type="project" value="InterPro"/>
</dbReference>
<proteinExistence type="predicted"/>
<dbReference type="GO" id="GO:0006974">
    <property type="term" value="P:DNA damage response"/>
    <property type="evidence" value="ECO:0007669"/>
    <property type="project" value="InterPro"/>
</dbReference>
<dbReference type="InterPro" id="IPR016024">
    <property type="entry name" value="ARM-type_fold"/>
</dbReference>
<gene>
    <name evidence="1" type="ORF">BSL78_26919</name>
</gene>
<dbReference type="InterPro" id="IPR038980">
    <property type="entry name" value="ATM_plant"/>
</dbReference>
<keyword evidence="1" id="KW-0418">Kinase</keyword>
<keyword evidence="2" id="KW-1185">Reference proteome</keyword>
<comment type="caution">
    <text evidence="1">The sequence shown here is derived from an EMBL/GenBank/DDBJ whole genome shotgun (WGS) entry which is preliminary data.</text>
</comment>